<dbReference type="InterPro" id="IPR043504">
    <property type="entry name" value="Peptidase_S1_PA_chymotrypsin"/>
</dbReference>
<dbReference type="Gene3D" id="2.40.10.10">
    <property type="entry name" value="Trypsin-like serine proteases"/>
    <property type="match status" value="1"/>
</dbReference>
<dbReference type="AlphaFoldDB" id="A0A9P1IK04"/>
<dbReference type="SUPFAM" id="SSF50494">
    <property type="entry name" value="Trypsin-like serine proteases"/>
    <property type="match status" value="1"/>
</dbReference>
<accession>A0A9P1IK04</accession>
<dbReference type="Pfam" id="PF13365">
    <property type="entry name" value="Trypsin_2"/>
    <property type="match status" value="1"/>
</dbReference>
<gene>
    <name evidence="1" type="ORF">CAMP_LOCUS8920</name>
</gene>
<dbReference type="Proteomes" id="UP001152747">
    <property type="component" value="Unassembled WGS sequence"/>
</dbReference>
<protein>
    <recommendedName>
        <fullName evidence="3">Peptidase S1 domain-containing protein</fullName>
    </recommendedName>
</protein>
<sequence>MDQSTIQYLEKVIFTTSISSEKSKRCVVAFARRNAISYRHGTEHSKFELHDELVLNNVKNPNIIIRVSVVFISDRNDYIVFQTIDDPFPDIPIGYEIIYRGQDYRSLGLDFNRGLVWKNGIISSAGAGYINGSSPCEKGDSGSAVFDLTGRILGIVVDKKSFKFSNLNISKGTVDSAIETPKVNCTEIADHFNITIIFPIHTVLSNLDVPEETLYEPVEKKPNFAAEEGTI</sequence>
<dbReference type="EMBL" id="CANHGI010000003">
    <property type="protein sequence ID" value="CAI5446283.1"/>
    <property type="molecule type" value="Genomic_DNA"/>
</dbReference>
<comment type="caution">
    <text evidence="1">The sequence shown here is derived from an EMBL/GenBank/DDBJ whole genome shotgun (WGS) entry which is preliminary data.</text>
</comment>
<dbReference type="InterPro" id="IPR009003">
    <property type="entry name" value="Peptidase_S1_PA"/>
</dbReference>
<evidence type="ECO:0000313" key="1">
    <source>
        <dbReference type="EMBL" id="CAI5446283.1"/>
    </source>
</evidence>
<evidence type="ECO:0000313" key="2">
    <source>
        <dbReference type="Proteomes" id="UP001152747"/>
    </source>
</evidence>
<name>A0A9P1IK04_9PELO</name>
<proteinExistence type="predicted"/>
<evidence type="ECO:0008006" key="3">
    <source>
        <dbReference type="Google" id="ProtNLM"/>
    </source>
</evidence>
<dbReference type="OrthoDB" id="5835471at2759"/>
<keyword evidence="2" id="KW-1185">Reference proteome</keyword>
<reference evidence="1" key="1">
    <citation type="submission" date="2022-11" db="EMBL/GenBank/DDBJ databases">
        <authorList>
            <person name="Kikuchi T."/>
        </authorList>
    </citation>
    <scope>NUCLEOTIDE SEQUENCE</scope>
    <source>
        <strain evidence="1">PS1010</strain>
    </source>
</reference>
<organism evidence="1 2">
    <name type="scientific">Caenorhabditis angaria</name>
    <dbReference type="NCBI Taxonomy" id="860376"/>
    <lineage>
        <taxon>Eukaryota</taxon>
        <taxon>Metazoa</taxon>
        <taxon>Ecdysozoa</taxon>
        <taxon>Nematoda</taxon>
        <taxon>Chromadorea</taxon>
        <taxon>Rhabditida</taxon>
        <taxon>Rhabditina</taxon>
        <taxon>Rhabditomorpha</taxon>
        <taxon>Rhabditoidea</taxon>
        <taxon>Rhabditidae</taxon>
        <taxon>Peloderinae</taxon>
        <taxon>Caenorhabditis</taxon>
    </lineage>
</organism>